<evidence type="ECO:0000256" key="4">
    <source>
        <dbReference type="ARBA" id="ARBA00023033"/>
    </source>
</evidence>
<reference evidence="6" key="1">
    <citation type="submission" date="2018-05" db="EMBL/GenBank/DDBJ databases">
        <authorList>
            <person name="Lanie J.A."/>
            <person name="Ng W.-L."/>
            <person name="Kazmierczak K.M."/>
            <person name="Andrzejewski T.M."/>
            <person name="Davidsen T.M."/>
            <person name="Wayne K.J."/>
            <person name="Tettelin H."/>
            <person name="Glass J.I."/>
            <person name="Rusch D."/>
            <person name="Podicherti R."/>
            <person name="Tsui H.-C.T."/>
            <person name="Winkler M.E."/>
        </authorList>
    </citation>
    <scope>NUCLEOTIDE SEQUENCE</scope>
</reference>
<keyword evidence="4" id="KW-0503">Monooxygenase</keyword>
<evidence type="ECO:0000256" key="3">
    <source>
        <dbReference type="ARBA" id="ARBA00023002"/>
    </source>
</evidence>
<gene>
    <name evidence="6" type="ORF">METZ01_LOCUS219199</name>
</gene>
<dbReference type="InterPro" id="IPR050172">
    <property type="entry name" value="SsuD_RutA_monooxygenase"/>
</dbReference>
<name>A0A382FUX0_9ZZZZ</name>
<dbReference type="GO" id="GO:0046306">
    <property type="term" value="P:alkanesulfonate catabolic process"/>
    <property type="evidence" value="ECO:0007669"/>
    <property type="project" value="TreeGrafter"/>
</dbReference>
<feature type="non-terminal residue" evidence="6">
    <location>
        <position position="288"/>
    </location>
</feature>
<dbReference type="InterPro" id="IPR036661">
    <property type="entry name" value="Luciferase-like_sf"/>
</dbReference>
<evidence type="ECO:0000256" key="2">
    <source>
        <dbReference type="ARBA" id="ARBA00022643"/>
    </source>
</evidence>
<dbReference type="InterPro" id="IPR011251">
    <property type="entry name" value="Luciferase-like_dom"/>
</dbReference>
<dbReference type="PANTHER" id="PTHR42847:SF8">
    <property type="entry name" value="CONSERVED PROTEIN"/>
    <property type="match status" value="1"/>
</dbReference>
<dbReference type="SUPFAM" id="SSF51679">
    <property type="entry name" value="Bacterial luciferase-like"/>
    <property type="match status" value="1"/>
</dbReference>
<sequence length="288" mass="32193">MQFGAQLGNYGTQWPDIATTVHALESGRWNSVWFSDHFMPPGRPEAADGPALEGWTLITAVAAITHRLRLGVLATGNTYRNPALLAKMCSTLDHISAGRMELGIGAAWYEHEHNTYGWGFPSIKERSDRLEEAVDLIRMLFTKSEDERVDFSGKYYQVKDAPLSPGSTQSPHIPILIGGNGEKRTLRTCAKSGDIFNLDFWHPGGVDVFAHKSEVVARHCESFDRDPEEIKRTVCLPFRLFETEEKFKSSSGMPWYCWGTASRIQDLLADYIEAGAQEIMLCAVPNKP</sequence>
<evidence type="ECO:0000259" key="5">
    <source>
        <dbReference type="Pfam" id="PF00296"/>
    </source>
</evidence>
<dbReference type="Gene3D" id="3.20.20.30">
    <property type="entry name" value="Luciferase-like domain"/>
    <property type="match status" value="1"/>
</dbReference>
<accession>A0A382FUX0</accession>
<dbReference type="Pfam" id="PF00296">
    <property type="entry name" value="Bac_luciferase"/>
    <property type="match status" value="1"/>
</dbReference>
<keyword evidence="2" id="KW-0288">FMN</keyword>
<protein>
    <recommendedName>
        <fullName evidence="5">Luciferase-like domain-containing protein</fullName>
    </recommendedName>
</protein>
<keyword evidence="1" id="KW-0285">Flavoprotein</keyword>
<dbReference type="AlphaFoldDB" id="A0A382FUX0"/>
<proteinExistence type="predicted"/>
<dbReference type="NCBIfam" id="TIGR03560">
    <property type="entry name" value="F420_Rv1855c"/>
    <property type="match status" value="1"/>
</dbReference>
<dbReference type="GO" id="GO:0008726">
    <property type="term" value="F:alkanesulfonate monooxygenase activity"/>
    <property type="evidence" value="ECO:0007669"/>
    <property type="project" value="TreeGrafter"/>
</dbReference>
<organism evidence="6">
    <name type="scientific">marine metagenome</name>
    <dbReference type="NCBI Taxonomy" id="408172"/>
    <lineage>
        <taxon>unclassified sequences</taxon>
        <taxon>metagenomes</taxon>
        <taxon>ecological metagenomes</taxon>
    </lineage>
</organism>
<dbReference type="EMBL" id="UINC01051779">
    <property type="protein sequence ID" value="SVB66345.1"/>
    <property type="molecule type" value="Genomic_DNA"/>
</dbReference>
<dbReference type="InterPro" id="IPR019952">
    <property type="entry name" value="F420_OxRdatse_Rv1855c_pred"/>
</dbReference>
<evidence type="ECO:0000313" key="6">
    <source>
        <dbReference type="EMBL" id="SVB66345.1"/>
    </source>
</evidence>
<feature type="domain" description="Luciferase-like" evidence="5">
    <location>
        <begin position="8"/>
        <end position="272"/>
    </location>
</feature>
<evidence type="ECO:0000256" key="1">
    <source>
        <dbReference type="ARBA" id="ARBA00022630"/>
    </source>
</evidence>
<keyword evidence="3" id="KW-0560">Oxidoreductase</keyword>
<dbReference type="PANTHER" id="PTHR42847">
    <property type="entry name" value="ALKANESULFONATE MONOOXYGENASE"/>
    <property type="match status" value="1"/>
</dbReference>